<gene>
    <name evidence="1" type="ORF">POF45_04060</name>
</gene>
<name>A0ABT6QIF2_9PSED</name>
<dbReference type="RefSeq" id="WP_282315139.1">
    <property type="nucleotide sequence ID" value="NZ_JARBWL010000001.1"/>
</dbReference>
<sequence>MPKTLTTAQLETAKAMIGSGTPTELSNFYDYMYQQGYGYAALANGVVNCQWATGTTAQNYMINSAGAQGVILDAAAIQKIEAGMANGYINTLLGYANSTGSTSQDISAEDALSIHSDPETVYFNRRKR</sequence>
<dbReference type="EMBL" id="JARBWL010000001">
    <property type="protein sequence ID" value="MDI2590608.1"/>
    <property type="molecule type" value="Genomic_DNA"/>
</dbReference>
<protein>
    <submittedName>
        <fullName evidence="1">Uncharacterized protein</fullName>
    </submittedName>
</protein>
<keyword evidence="2" id="KW-1185">Reference proteome</keyword>
<organism evidence="1 2">
    <name type="scientific">Pseudomonas fungipugnans</name>
    <dbReference type="NCBI Taxonomy" id="3024217"/>
    <lineage>
        <taxon>Bacteria</taxon>
        <taxon>Pseudomonadati</taxon>
        <taxon>Pseudomonadota</taxon>
        <taxon>Gammaproteobacteria</taxon>
        <taxon>Pseudomonadales</taxon>
        <taxon>Pseudomonadaceae</taxon>
        <taxon>Pseudomonas</taxon>
    </lineage>
</organism>
<proteinExistence type="predicted"/>
<reference evidence="1 2" key="1">
    <citation type="submission" date="2023-02" db="EMBL/GenBank/DDBJ databases">
        <title>Pseudomonas chrutzelriedensis sp. nov., a potently antifungal strain isolated from moss.</title>
        <authorList>
            <person name="Schnyder A."/>
            <person name="Kalawong R."/>
            <person name="Eberl L."/>
            <person name="Agnoli K."/>
        </authorList>
    </citation>
    <scope>NUCLEOTIDE SEQUENCE [LARGE SCALE GENOMIC DNA]</scope>
    <source>
        <strain evidence="1 2">681</strain>
    </source>
</reference>
<evidence type="ECO:0000313" key="1">
    <source>
        <dbReference type="EMBL" id="MDI2590608.1"/>
    </source>
</evidence>
<comment type="caution">
    <text evidence="1">The sequence shown here is derived from an EMBL/GenBank/DDBJ whole genome shotgun (WGS) entry which is preliminary data.</text>
</comment>
<accession>A0ABT6QIF2</accession>
<dbReference type="Proteomes" id="UP001159100">
    <property type="component" value="Unassembled WGS sequence"/>
</dbReference>
<evidence type="ECO:0000313" key="2">
    <source>
        <dbReference type="Proteomes" id="UP001159100"/>
    </source>
</evidence>